<dbReference type="Gene3D" id="1.10.238.10">
    <property type="entry name" value="EF-hand"/>
    <property type="match status" value="2"/>
</dbReference>
<sequence length="137" mass="15179">MALTKAKCREIFESVAGTDGLLTPQELKTAIQNMSEAANLSSDDVDKIVADCFQGMDMDGDQKISLDEFVNDLTKAGRKQKLKETFEAWDKDGSGELSKDELKSAIMETMDEDTANEIVDQISDDKITLDDFLELCN</sequence>
<dbReference type="Pfam" id="PF13833">
    <property type="entry name" value="EF-hand_8"/>
    <property type="match status" value="1"/>
</dbReference>
<dbReference type="InterPro" id="IPR011992">
    <property type="entry name" value="EF-hand-dom_pair"/>
</dbReference>
<name>A0ABD3T770_SINWO</name>
<evidence type="ECO:0000313" key="3">
    <source>
        <dbReference type="EMBL" id="KAL3832775.1"/>
    </source>
</evidence>
<comment type="caution">
    <text evidence="3">The sequence shown here is derived from an EMBL/GenBank/DDBJ whole genome shotgun (WGS) entry which is preliminary data.</text>
</comment>
<evidence type="ECO:0000313" key="4">
    <source>
        <dbReference type="Proteomes" id="UP001634394"/>
    </source>
</evidence>
<dbReference type="PROSITE" id="PS50222">
    <property type="entry name" value="EF_HAND_2"/>
    <property type="match status" value="1"/>
</dbReference>
<dbReference type="InterPro" id="IPR002048">
    <property type="entry name" value="EF_hand_dom"/>
</dbReference>
<dbReference type="AlphaFoldDB" id="A0ABD3T770"/>
<keyword evidence="4" id="KW-1185">Reference proteome</keyword>
<dbReference type="PROSITE" id="PS00018">
    <property type="entry name" value="EF_HAND_1"/>
    <property type="match status" value="1"/>
</dbReference>
<dbReference type="InterPro" id="IPR052591">
    <property type="entry name" value="CML21-like"/>
</dbReference>
<evidence type="ECO:0000259" key="2">
    <source>
        <dbReference type="PROSITE" id="PS50222"/>
    </source>
</evidence>
<feature type="domain" description="EF-hand" evidence="2">
    <location>
        <begin position="77"/>
        <end position="112"/>
    </location>
</feature>
<protein>
    <recommendedName>
        <fullName evidence="2">EF-hand domain-containing protein</fullName>
    </recommendedName>
</protein>
<dbReference type="Pfam" id="PF13405">
    <property type="entry name" value="EF-hand_6"/>
    <property type="match status" value="1"/>
</dbReference>
<dbReference type="EMBL" id="JBJQND010000019">
    <property type="protein sequence ID" value="KAL3832775.1"/>
    <property type="molecule type" value="Genomic_DNA"/>
</dbReference>
<reference evidence="3 4" key="1">
    <citation type="submission" date="2024-11" db="EMBL/GenBank/DDBJ databases">
        <title>Chromosome-level genome assembly of the freshwater bivalve Anodonta woodiana.</title>
        <authorList>
            <person name="Chen X."/>
        </authorList>
    </citation>
    <scope>NUCLEOTIDE SEQUENCE [LARGE SCALE GENOMIC DNA]</scope>
    <source>
        <strain evidence="3">MN2024</strain>
        <tissue evidence="3">Gills</tissue>
    </source>
</reference>
<accession>A0ABD3T770</accession>
<dbReference type="InterPro" id="IPR018247">
    <property type="entry name" value="EF_Hand_1_Ca_BS"/>
</dbReference>
<dbReference type="SUPFAM" id="SSF47473">
    <property type="entry name" value="EF-hand"/>
    <property type="match status" value="1"/>
</dbReference>
<gene>
    <name evidence="3" type="ORF">ACJMK2_024389</name>
</gene>
<proteinExistence type="predicted"/>
<dbReference type="Proteomes" id="UP001634394">
    <property type="component" value="Unassembled WGS sequence"/>
</dbReference>
<keyword evidence="1" id="KW-0106">Calcium</keyword>
<dbReference type="PANTHER" id="PTHR23064">
    <property type="entry name" value="TROPONIN"/>
    <property type="match status" value="1"/>
</dbReference>
<dbReference type="SMART" id="SM00054">
    <property type="entry name" value="EFh"/>
    <property type="match status" value="3"/>
</dbReference>
<organism evidence="3 4">
    <name type="scientific">Sinanodonta woodiana</name>
    <name type="common">Chinese pond mussel</name>
    <name type="synonym">Anodonta woodiana</name>
    <dbReference type="NCBI Taxonomy" id="1069815"/>
    <lineage>
        <taxon>Eukaryota</taxon>
        <taxon>Metazoa</taxon>
        <taxon>Spiralia</taxon>
        <taxon>Lophotrochozoa</taxon>
        <taxon>Mollusca</taxon>
        <taxon>Bivalvia</taxon>
        <taxon>Autobranchia</taxon>
        <taxon>Heteroconchia</taxon>
        <taxon>Palaeoheterodonta</taxon>
        <taxon>Unionida</taxon>
        <taxon>Unionoidea</taxon>
        <taxon>Unionidae</taxon>
        <taxon>Unioninae</taxon>
        <taxon>Sinanodonta</taxon>
    </lineage>
</organism>
<evidence type="ECO:0000256" key="1">
    <source>
        <dbReference type="ARBA" id="ARBA00022837"/>
    </source>
</evidence>